<sequence>MVPADFIFSTCGAGTLCYYFGASNLSGWLLCFFFFPSLFSGAPIFFRKRGIQHTRLVFGISGLPLFFFGRDSAV</sequence>
<keyword evidence="3" id="KW-1185">Reference proteome</keyword>
<evidence type="ECO:0000313" key="2">
    <source>
        <dbReference type="EMBL" id="PTB36431.1"/>
    </source>
</evidence>
<reference evidence="2 3" key="1">
    <citation type="submission" date="2016-07" db="EMBL/GenBank/DDBJ databases">
        <title>Multiple horizontal gene transfer events from other fungi enriched the ability of initially mycotrophic Trichoderma (Ascomycota) to feed on dead plant biomass.</title>
        <authorList>
            <consortium name="DOE Joint Genome Institute"/>
            <person name="Aerts A."/>
            <person name="Atanasova L."/>
            <person name="Chenthamara K."/>
            <person name="Zhang J."/>
            <person name="Grujic M."/>
            <person name="Henrissat B."/>
            <person name="Kuo A."/>
            <person name="Salamov A."/>
            <person name="Lipzen A."/>
            <person name="Labutti K."/>
            <person name="Barry K."/>
            <person name="Miao Y."/>
            <person name="Rahimi M.J."/>
            <person name="Shen Q."/>
            <person name="Grigoriev I.V."/>
            <person name="Kubicek C.P."/>
            <person name="Druzhinina I.S."/>
        </authorList>
    </citation>
    <scope>NUCLEOTIDE SEQUENCE [LARGE SCALE GENOMIC DNA]</scope>
    <source>
        <strain evidence="2 3">CBS 433.97</strain>
    </source>
</reference>
<feature type="transmembrane region" description="Helical" evidence="1">
    <location>
        <begin position="25"/>
        <end position="46"/>
    </location>
</feature>
<keyword evidence="1" id="KW-1133">Transmembrane helix</keyword>
<dbReference type="AlphaFoldDB" id="A0A2T3YV24"/>
<accession>A0A2T3YV24</accession>
<evidence type="ECO:0000313" key="3">
    <source>
        <dbReference type="Proteomes" id="UP000240493"/>
    </source>
</evidence>
<dbReference type="Proteomes" id="UP000240493">
    <property type="component" value="Unassembled WGS sequence"/>
</dbReference>
<gene>
    <name evidence="2" type="ORF">M441DRAFT_449319</name>
</gene>
<evidence type="ECO:0000256" key="1">
    <source>
        <dbReference type="SAM" id="Phobius"/>
    </source>
</evidence>
<name>A0A2T3YV24_TRIA4</name>
<organism evidence="2 3">
    <name type="scientific">Trichoderma asperellum (strain ATCC 204424 / CBS 433.97 / NBRC 101777)</name>
    <dbReference type="NCBI Taxonomy" id="1042311"/>
    <lineage>
        <taxon>Eukaryota</taxon>
        <taxon>Fungi</taxon>
        <taxon>Dikarya</taxon>
        <taxon>Ascomycota</taxon>
        <taxon>Pezizomycotina</taxon>
        <taxon>Sordariomycetes</taxon>
        <taxon>Hypocreomycetidae</taxon>
        <taxon>Hypocreales</taxon>
        <taxon>Hypocreaceae</taxon>
        <taxon>Trichoderma</taxon>
    </lineage>
</organism>
<dbReference type="OrthoDB" id="422206at2759"/>
<dbReference type="EMBL" id="KZ679270">
    <property type="protein sequence ID" value="PTB36431.1"/>
    <property type="molecule type" value="Genomic_DNA"/>
</dbReference>
<keyword evidence="1" id="KW-0812">Transmembrane</keyword>
<protein>
    <submittedName>
        <fullName evidence="2">Uncharacterized protein</fullName>
    </submittedName>
</protein>
<proteinExistence type="predicted"/>
<keyword evidence="1" id="KW-0472">Membrane</keyword>
<feature type="non-terminal residue" evidence="2">
    <location>
        <position position="74"/>
    </location>
</feature>